<gene>
    <name evidence="2" type="ORF">GC250_11660</name>
</gene>
<dbReference type="PANTHER" id="PTHR39664:SF2">
    <property type="entry name" value="NUCLEIC ACID-BINDING PROTEIN, CONTAINING PIN DOMAIN-RELATED"/>
    <property type="match status" value="1"/>
</dbReference>
<feature type="domain" description="PIN" evidence="1">
    <location>
        <begin position="1"/>
        <end position="118"/>
    </location>
</feature>
<reference evidence="2 3" key="1">
    <citation type="submission" date="2019-10" db="EMBL/GenBank/DDBJ databases">
        <title>Sequencing and Assembly of Multiple Reported Metal-Biooxidizing Members of the Extremely Thermoacidophilic Archaeal Family Sulfolobaceae.</title>
        <authorList>
            <person name="Counts J.A."/>
            <person name="Kelly R.M."/>
        </authorList>
    </citation>
    <scope>NUCLEOTIDE SEQUENCE [LARGE SCALE GENOMIC DNA]</scope>
    <source>
        <strain evidence="2 3">DSM 6482</strain>
    </source>
</reference>
<name>A0A6A9QRX2_SULME</name>
<dbReference type="InterPro" id="IPR029060">
    <property type="entry name" value="PIN-like_dom_sf"/>
</dbReference>
<dbReference type="RefSeq" id="WP_156017783.1">
    <property type="nucleotide sequence ID" value="NZ_WGGD01000005.1"/>
</dbReference>
<keyword evidence="3" id="KW-1185">Reference proteome</keyword>
<protein>
    <submittedName>
        <fullName evidence="2">PIN domain-containing protein</fullName>
    </submittedName>
</protein>
<dbReference type="Gene3D" id="3.40.50.1010">
    <property type="entry name" value="5'-nuclease"/>
    <property type="match status" value="1"/>
</dbReference>
<organism evidence="2 3">
    <name type="scientific">Sulfuracidifex metallicus DSM 6482 = JCM 9184</name>
    <dbReference type="NCBI Taxonomy" id="523847"/>
    <lineage>
        <taxon>Archaea</taxon>
        <taxon>Thermoproteota</taxon>
        <taxon>Thermoprotei</taxon>
        <taxon>Sulfolobales</taxon>
        <taxon>Sulfolobaceae</taxon>
        <taxon>Sulfuracidifex</taxon>
    </lineage>
</organism>
<dbReference type="Proteomes" id="UP000470772">
    <property type="component" value="Unassembled WGS sequence"/>
</dbReference>
<dbReference type="CDD" id="cd18684">
    <property type="entry name" value="PIN_VapC-like"/>
    <property type="match status" value="1"/>
</dbReference>
<dbReference type="AlphaFoldDB" id="A0A6A9QRX2"/>
<dbReference type="Pfam" id="PF01850">
    <property type="entry name" value="PIN"/>
    <property type="match status" value="1"/>
</dbReference>
<dbReference type="InterPro" id="IPR002716">
    <property type="entry name" value="PIN_dom"/>
</dbReference>
<evidence type="ECO:0000313" key="2">
    <source>
        <dbReference type="EMBL" id="MUN30065.1"/>
    </source>
</evidence>
<evidence type="ECO:0000259" key="1">
    <source>
        <dbReference type="SMART" id="SM00670"/>
    </source>
</evidence>
<sequence length="129" mass="14849">MIVVDTNILVYSTFEDSENHSEALEIIEKEDVKIPQIVVYEFLWVLAKLASDVSLIKTKIEELREFEIICENPETILNGVKMLKEDGKPLKMLNDYVILTLAKELKGDLATYDEKLRKIAEKRGVRIIP</sequence>
<dbReference type="SUPFAM" id="SSF88723">
    <property type="entry name" value="PIN domain-like"/>
    <property type="match status" value="1"/>
</dbReference>
<evidence type="ECO:0000313" key="3">
    <source>
        <dbReference type="Proteomes" id="UP000470772"/>
    </source>
</evidence>
<comment type="caution">
    <text evidence="2">The sequence shown here is derived from an EMBL/GenBank/DDBJ whole genome shotgun (WGS) entry which is preliminary data.</text>
</comment>
<dbReference type="PANTHER" id="PTHR39664">
    <property type="match status" value="1"/>
</dbReference>
<accession>A0A6A9QRX2</accession>
<dbReference type="SMART" id="SM00670">
    <property type="entry name" value="PINc"/>
    <property type="match status" value="1"/>
</dbReference>
<proteinExistence type="predicted"/>
<dbReference type="EMBL" id="WGGD01000005">
    <property type="protein sequence ID" value="MUN30065.1"/>
    <property type="molecule type" value="Genomic_DNA"/>
</dbReference>